<dbReference type="AlphaFoldDB" id="A0A839NIP2"/>
<keyword evidence="2" id="KW-1133">Transmembrane helix</keyword>
<dbReference type="EMBL" id="JACHVQ010000001">
    <property type="protein sequence ID" value="MBB2892628.1"/>
    <property type="molecule type" value="Genomic_DNA"/>
</dbReference>
<evidence type="ECO:0000313" key="4">
    <source>
        <dbReference type="EMBL" id="MBB2894521.1"/>
    </source>
</evidence>
<keyword evidence="2" id="KW-0812">Transmembrane</keyword>
<reference evidence="4 5" key="1">
    <citation type="submission" date="2020-08" db="EMBL/GenBank/DDBJ databases">
        <title>Sequencing the genomes of 1000 actinobacteria strains.</title>
        <authorList>
            <person name="Klenk H.-P."/>
        </authorList>
    </citation>
    <scope>NUCLEOTIDE SEQUENCE [LARGE SCALE GENOMIC DNA]</scope>
    <source>
        <strain evidence="4 5">DSM 105369</strain>
    </source>
</reference>
<dbReference type="RefSeq" id="WP_183320775.1">
    <property type="nucleotide sequence ID" value="NZ_JACHVQ010000001.1"/>
</dbReference>
<protein>
    <submittedName>
        <fullName evidence="4">Uncharacterized protein</fullName>
    </submittedName>
</protein>
<evidence type="ECO:0000313" key="5">
    <source>
        <dbReference type="Proteomes" id="UP000559182"/>
    </source>
</evidence>
<evidence type="ECO:0000313" key="3">
    <source>
        <dbReference type="EMBL" id="MBB2892628.1"/>
    </source>
</evidence>
<feature type="region of interest" description="Disordered" evidence="1">
    <location>
        <begin position="339"/>
        <end position="372"/>
    </location>
</feature>
<proteinExistence type="predicted"/>
<evidence type="ECO:0000256" key="2">
    <source>
        <dbReference type="SAM" id="Phobius"/>
    </source>
</evidence>
<name>A0A839NIP2_9MICO</name>
<gene>
    <name evidence="3" type="ORF">FHU39_002612</name>
    <name evidence="4" type="ORF">FHU39_004567</name>
</gene>
<feature type="transmembrane region" description="Helical" evidence="2">
    <location>
        <begin position="14"/>
        <end position="33"/>
    </location>
</feature>
<sequence length="372" mass="39846">MNTHELRWWRRRPALWVALLLVVAVALSTVLFVRHQGDKGRMAAGTSRPGDYAVSDTSLYRTFQLVVPGASVMINAEVGQRAALVDDKTYDVTRVKAPHGGQLVHLEWSVSGPWLGGAPHTGDHTSSLAVRSRTTSVVLDRAITAPVVGSAGSGDDDRHEALVAVPGELADLQVTVTFQGRTQSISLASGERRLGAFASLYRPRAAGAQVSLTRDQPTDGQSPYRWFCHAEVNGLTRTPYVDALGWAPAGHEWVVVSGAGVRASDRPAEWIEGGRLAGYERDGKPQVTVTVNGEHPETSVSAAQPTKDRLLTARDYVFSIHTGDAATVEVEAVVPAKRGKGEDRHAPARTTVRVGKTLSAPAVVDPAPRVSR</sequence>
<comment type="caution">
    <text evidence="4">The sequence shown here is derived from an EMBL/GenBank/DDBJ whole genome shotgun (WGS) entry which is preliminary data.</text>
</comment>
<dbReference type="Proteomes" id="UP000559182">
    <property type="component" value="Unassembled WGS sequence"/>
</dbReference>
<keyword evidence="2" id="KW-0472">Membrane</keyword>
<evidence type="ECO:0000256" key="1">
    <source>
        <dbReference type="SAM" id="MobiDB-lite"/>
    </source>
</evidence>
<dbReference type="EMBL" id="JACHVQ010000006">
    <property type="protein sequence ID" value="MBB2894521.1"/>
    <property type="molecule type" value="Genomic_DNA"/>
</dbReference>
<organism evidence="4 5">
    <name type="scientific">Flexivirga oryzae</name>
    <dbReference type="NCBI Taxonomy" id="1794944"/>
    <lineage>
        <taxon>Bacteria</taxon>
        <taxon>Bacillati</taxon>
        <taxon>Actinomycetota</taxon>
        <taxon>Actinomycetes</taxon>
        <taxon>Micrococcales</taxon>
        <taxon>Dermacoccaceae</taxon>
        <taxon>Flexivirga</taxon>
    </lineage>
</organism>
<accession>A0A839NIP2</accession>
<keyword evidence="5" id="KW-1185">Reference proteome</keyword>